<keyword evidence="1" id="KW-0378">Hydrolase</keyword>
<dbReference type="InterPro" id="IPR024078">
    <property type="entry name" value="LmbE-like_dom_sf"/>
</dbReference>
<reference evidence="1" key="1">
    <citation type="submission" date="2023-07" db="EMBL/GenBank/DDBJ databases">
        <authorList>
            <person name="Kim M.K."/>
        </authorList>
    </citation>
    <scope>NUCLEOTIDE SEQUENCE</scope>
    <source>
        <strain evidence="1">CA1-15</strain>
    </source>
</reference>
<name>A0ABT8ZZ64_9SPHN</name>
<dbReference type="Pfam" id="PF02585">
    <property type="entry name" value="PIG-L"/>
    <property type="match status" value="1"/>
</dbReference>
<dbReference type="Proteomes" id="UP001176468">
    <property type="component" value="Unassembled WGS sequence"/>
</dbReference>
<evidence type="ECO:0000313" key="2">
    <source>
        <dbReference type="Proteomes" id="UP001176468"/>
    </source>
</evidence>
<dbReference type="SUPFAM" id="SSF102588">
    <property type="entry name" value="LmbE-like"/>
    <property type="match status" value="1"/>
</dbReference>
<proteinExistence type="predicted"/>
<evidence type="ECO:0000313" key="1">
    <source>
        <dbReference type="EMBL" id="MDO7842880.1"/>
    </source>
</evidence>
<dbReference type="GO" id="GO:0016787">
    <property type="term" value="F:hydrolase activity"/>
    <property type="evidence" value="ECO:0007669"/>
    <property type="project" value="UniProtKB-KW"/>
</dbReference>
<dbReference type="EC" id="3.5.1.-" evidence="1"/>
<organism evidence="1 2">
    <name type="scientific">Sphingomonas immobilis</name>
    <dbReference type="NCBI Taxonomy" id="3063997"/>
    <lineage>
        <taxon>Bacteria</taxon>
        <taxon>Pseudomonadati</taxon>
        <taxon>Pseudomonadota</taxon>
        <taxon>Alphaproteobacteria</taxon>
        <taxon>Sphingomonadales</taxon>
        <taxon>Sphingomonadaceae</taxon>
        <taxon>Sphingomonas</taxon>
    </lineage>
</organism>
<keyword evidence="2" id="KW-1185">Reference proteome</keyword>
<comment type="caution">
    <text evidence="1">The sequence shown here is derived from an EMBL/GenBank/DDBJ whole genome shotgun (WGS) entry which is preliminary data.</text>
</comment>
<protein>
    <submittedName>
        <fullName evidence="1">PIG-L family deacetylase</fullName>
        <ecNumber evidence="1">3.5.1.-</ecNumber>
    </submittedName>
</protein>
<dbReference type="EMBL" id="JAUQSZ010000007">
    <property type="protein sequence ID" value="MDO7842880.1"/>
    <property type="molecule type" value="Genomic_DNA"/>
</dbReference>
<dbReference type="PANTHER" id="PTHR12993">
    <property type="entry name" value="N-ACETYLGLUCOSAMINYL-PHOSPHATIDYLINOSITOL DE-N-ACETYLASE-RELATED"/>
    <property type="match status" value="1"/>
</dbReference>
<dbReference type="InterPro" id="IPR003737">
    <property type="entry name" value="GlcNAc_PI_deacetylase-related"/>
</dbReference>
<dbReference type="PANTHER" id="PTHR12993:SF11">
    <property type="entry name" value="N-ACETYLGLUCOSAMINYL-PHOSPHATIDYLINOSITOL DE-N-ACETYLASE"/>
    <property type="match status" value="1"/>
</dbReference>
<accession>A0ABT8ZZ64</accession>
<dbReference type="Gene3D" id="3.40.50.10320">
    <property type="entry name" value="LmbE-like"/>
    <property type="match status" value="1"/>
</dbReference>
<gene>
    <name evidence="1" type="ORF">Q5H94_11125</name>
</gene>
<sequence length="214" mass="23810">MSLVGIRSALIVAPHPDDETIGAHGLIRALKRQGARIHLVVATDGAGSHPGSSRWPRRRLVAERKRETLSAMRTVGVKAEDVRFLGFPDGRLSELSVKLRRTLRREIATIRKCNLIVIPARDDDHPDHRAVAAAIPSSGTRTLHYLVWPHRKIRSGRASHGLRLGLGTALKRGAIRRYRTQMGGITDDPNGFAISRKELTAFARPVEHFREAQR</sequence>